<accession>A0ABU2PR90</accession>
<comment type="caution">
    <text evidence="2">The sequence shown here is derived from an EMBL/GenBank/DDBJ whole genome shotgun (WGS) entry which is preliminary data.</text>
</comment>
<dbReference type="CDD" id="cd02230">
    <property type="entry name" value="cupin_HP0902-like"/>
    <property type="match status" value="1"/>
</dbReference>
<evidence type="ECO:0000313" key="2">
    <source>
        <dbReference type="EMBL" id="MDT0394693.1"/>
    </source>
</evidence>
<dbReference type="InterPro" id="IPR013096">
    <property type="entry name" value="Cupin_2"/>
</dbReference>
<dbReference type="PANTHER" id="PTHR37694:SF1">
    <property type="entry name" value="SLR8022 PROTEIN"/>
    <property type="match status" value="1"/>
</dbReference>
<evidence type="ECO:0000313" key="3">
    <source>
        <dbReference type="Proteomes" id="UP001183881"/>
    </source>
</evidence>
<dbReference type="EMBL" id="JAVRFA010000006">
    <property type="protein sequence ID" value="MDT0394693.1"/>
    <property type="molecule type" value="Genomic_DNA"/>
</dbReference>
<dbReference type="SUPFAM" id="SSF51182">
    <property type="entry name" value="RmlC-like cupins"/>
    <property type="match status" value="1"/>
</dbReference>
<dbReference type="PANTHER" id="PTHR37694">
    <property type="entry name" value="SLR8022 PROTEIN"/>
    <property type="match status" value="1"/>
</dbReference>
<feature type="domain" description="Cupin type-2" evidence="1">
    <location>
        <begin position="44"/>
        <end position="104"/>
    </location>
</feature>
<dbReference type="RefSeq" id="WP_311642534.1">
    <property type="nucleotide sequence ID" value="NZ_JAVRFA010000006.1"/>
</dbReference>
<organism evidence="2 3">
    <name type="scientific">Streptomyces edwardsiae</name>
    <dbReference type="NCBI Taxonomy" id="3075527"/>
    <lineage>
        <taxon>Bacteria</taxon>
        <taxon>Bacillati</taxon>
        <taxon>Actinomycetota</taxon>
        <taxon>Actinomycetes</taxon>
        <taxon>Kitasatosporales</taxon>
        <taxon>Streptomycetaceae</taxon>
        <taxon>Streptomyces</taxon>
    </lineage>
</organism>
<reference evidence="3" key="1">
    <citation type="submission" date="2023-07" db="EMBL/GenBank/DDBJ databases">
        <title>30 novel species of actinomycetes from the DSMZ collection.</title>
        <authorList>
            <person name="Nouioui I."/>
        </authorList>
    </citation>
    <scope>NUCLEOTIDE SEQUENCE [LARGE SCALE GENOMIC DNA]</scope>
    <source>
        <strain evidence="3">DSM 41636</strain>
    </source>
</reference>
<sequence length="110" mass="11560">MQKLSLDALAREHLERAAATSNGRSATTVYGGHEHTLRQTLLALTAGTSLAEHDSPGEATLLVLRGRVRLTGGDTDGEGRTGDLLVIPPARHALEALEDAAVLLTVARTN</sequence>
<name>A0ABU2PR90_9ACTN</name>
<dbReference type="InterPro" id="IPR014710">
    <property type="entry name" value="RmlC-like_jellyroll"/>
</dbReference>
<dbReference type="Pfam" id="PF07883">
    <property type="entry name" value="Cupin_2"/>
    <property type="match status" value="1"/>
</dbReference>
<keyword evidence="3" id="KW-1185">Reference proteome</keyword>
<dbReference type="Gene3D" id="2.60.120.10">
    <property type="entry name" value="Jelly Rolls"/>
    <property type="match status" value="1"/>
</dbReference>
<proteinExistence type="predicted"/>
<dbReference type="Proteomes" id="UP001183881">
    <property type="component" value="Unassembled WGS sequence"/>
</dbReference>
<gene>
    <name evidence="2" type="ORF">RM705_08270</name>
</gene>
<protein>
    <submittedName>
        <fullName evidence="2">Cupin domain-containing protein</fullName>
    </submittedName>
</protein>
<dbReference type="InterPro" id="IPR011051">
    <property type="entry name" value="RmlC_Cupin_sf"/>
</dbReference>
<evidence type="ECO:0000259" key="1">
    <source>
        <dbReference type="Pfam" id="PF07883"/>
    </source>
</evidence>